<gene>
    <name evidence="1" type="ORF">HPB50_021992</name>
</gene>
<sequence length="134" mass="14811">MDAHGSLVNAATVVTNFTFEAAREPLSFTRTPEQPYELFRRPSSLQRQLRLSTNSSVKKGEKKIFRPHTSHGSRLTWETFPDLLTATQTSGHTNWRDNSLSASVVRPLVSTLPGGTSTTNIRSCHTTNSLLVIG</sequence>
<dbReference type="Proteomes" id="UP000821845">
    <property type="component" value="Chromosome 5"/>
</dbReference>
<comment type="caution">
    <text evidence="1">The sequence shown here is derived from an EMBL/GenBank/DDBJ whole genome shotgun (WGS) entry which is preliminary data.</text>
</comment>
<organism evidence="1 2">
    <name type="scientific">Hyalomma asiaticum</name>
    <name type="common">Tick</name>
    <dbReference type="NCBI Taxonomy" id="266040"/>
    <lineage>
        <taxon>Eukaryota</taxon>
        <taxon>Metazoa</taxon>
        <taxon>Ecdysozoa</taxon>
        <taxon>Arthropoda</taxon>
        <taxon>Chelicerata</taxon>
        <taxon>Arachnida</taxon>
        <taxon>Acari</taxon>
        <taxon>Parasitiformes</taxon>
        <taxon>Ixodida</taxon>
        <taxon>Ixodoidea</taxon>
        <taxon>Ixodidae</taxon>
        <taxon>Hyalomminae</taxon>
        <taxon>Hyalomma</taxon>
    </lineage>
</organism>
<name>A0ACB7SBI3_HYAAI</name>
<keyword evidence="2" id="KW-1185">Reference proteome</keyword>
<protein>
    <submittedName>
        <fullName evidence="1">Uncharacterized protein</fullName>
    </submittedName>
</protein>
<proteinExistence type="predicted"/>
<reference evidence="1" key="1">
    <citation type="submission" date="2020-05" db="EMBL/GenBank/DDBJ databases">
        <title>Large-scale comparative analyses of tick genomes elucidate their genetic diversity and vector capacities.</title>
        <authorList>
            <person name="Jia N."/>
            <person name="Wang J."/>
            <person name="Shi W."/>
            <person name="Du L."/>
            <person name="Sun Y."/>
            <person name="Zhan W."/>
            <person name="Jiang J."/>
            <person name="Wang Q."/>
            <person name="Zhang B."/>
            <person name="Ji P."/>
            <person name="Sakyi L.B."/>
            <person name="Cui X."/>
            <person name="Yuan T."/>
            <person name="Jiang B."/>
            <person name="Yang W."/>
            <person name="Lam T.T.-Y."/>
            <person name="Chang Q."/>
            <person name="Ding S."/>
            <person name="Wang X."/>
            <person name="Zhu J."/>
            <person name="Ruan X."/>
            <person name="Zhao L."/>
            <person name="Wei J."/>
            <person name="Que T."/>
            <person name="Du C."/>
            <person name="Cheng J."/>
            <person name="Dai P."/>
            <person name="Han X."/>
            <person name="Huang E."/>
            <person name="Gao Y."/>
            <person name="Liu J."/>
            <person name="Shao H."/>
            <person name="Ye R."/>
            <person name="Li L."/>
            <person name="Wei W."/>
            <person name="Wang X."/>
            <person name="Wang C."/>
            <person name="Yang T."/>
            <person name="Huo Q."/>
            <person name="Li W."/>
            <person name="Guo W."/>
            <person name="Chen H."/>
            <person name="Zhou L."/>
            <person name="Ni X."/>
            <person name="Tian J."/>
            <person name="Zhou Y."/>
            <person name="Sheng Y."/>
            <person name="Liu T."/>
            <person name="Pan Y."/>
            <person name="Xia L."/>
            <person name="Li J."/>
            <person name="Zhao F."/>
            <person name="Cao W."/>
        </authorList>
    </citation>
    <scope>NUCLEOTIDE SEQUENCE</scope>
    <source>
        <strain evidence="1">Hyas-2018</strain>
    </source>
</reference>
<evidence type="ECO:0000313" key="1">
    <source>
        <dbReference type="EMBL" id="KAH6931053.1"/>
    </source>
</evidence>
<accession>A0ACB7SBI3</accession>
<evidence type="ECO:0000313" key="2">
    <source>
        <dbReference type="Proteomes" id="UP000821845"/>
    </source>
</evidence>
<dbReference type="EMBL" id="CM023485">
    <property type="protein sequence ID" value="KAH6931053.1"/>
    <property type="molecule type" value="Genomic_DNA"/>
</dbReference>